<proteinExistence type="predicted"/>
<dbReference type="AlphaFoldDB" id="A0A8D2QD42"/>
<evidence type="ECO:0000313" key="1">
    <source>
        <dbReference type="Ensembl" id="ENSZALP00000007891.1"/>
    </source>
</evidence>
<protein>
    <submittedName>
        <fullName evidence="1">Uncharacterized protein</fullName>
    </submittedName>
</protein>
<sequence length="133" mass="14851">MVNMDFCCFCTASLLSAYSAYLQIVFYSLAGLLELRQGCSEAKGISITIMLFYVLQTQICPMTEQVLCLMEISPSCIVCVQVLRKPKRNLLMCTTDCLHMLSEGKKNRKEKLAAYTAKRPGSGYNHISITSSQ</sequence>
<name>A0A8D2QD42_ZONAL</name>
<dbReference type="Ensembl" id="ENSZALT00000011180.1">
    <property type="protein sequence ID" value="ENSZALP00000007891.1"/>
    <property type="gene ID" value="ENSZALG00000006949.1"/>
</dbReference>
<reference evidence="1" key="2">
    <citation type="submission" date="2025-09" db="UniProtKB">
        <authorList>
            <consortium name="Ensembl"/>
        </authorList>
    </citation>
    <scope>IDENTIFICATION</scope>
</reference>
<organism evidence="1 2">
    <name type="scientific">Zonotrichia albicollis</name>
    <name type="common">White-throated sparrow</name>
    <name type="synonym">Fringilla albicollis</name>
    <dbReference type="NCBI Taxonomy" id="44394"/>
    <lineage>
        <taxon>Eukaryota</taxon>
        <taxon>Metazoa</taxon>
        <taxon>Chordata</taxon>
        <taxon>Craniata</taxon>
        <taxon>Vertebrata</taxon>
        <taxon>Euteleostomi</taxon>
        <taxon>Archelosauria</taxon>
        <taxon>Archosauria</taxon>
        <taxon>Dinosauria</taxon>
        <taxon>Saurischia</taxon>
        <taxon>Theropoda</taxon>
        <taxon>Coelurosauria</taxon>
        <taxon>Aves</taxon>
        <taxon>Neognathae</taxon>
        <taxon>Neoaves</taxon>
        <taxon>Telluraves</taxon>
        <taxon>Australaves</taxon>
        <taxon>Passeriformes</taxon>
        <taxon>Passerellidae</taxon>
        <taxon>Zonotrichia</taxon>
    </lineage>
</organism>
<keyword evidence="2" id="KW-1185">Reference proteome</keyword>
<dbReference type="Proteomes" id="UP000694413">
    <property type="component" value="Unassembled WGS sequence"/>
</dbReference>
<reference evidence="1" key="1">
    <citation type="submission" date="2025-08" db="UniProtKB">
        <authorList>
            <consortium name="Ensembl"/>
        </authorList>
    </citation>
    <scope>IDENTIFICATION</scope>
</reference>
<accession>A0A8D2QD42</accession>
<evidence type="ECO:0000313" key="2">
    <source>
        <dbReference type="Proteomes" id="UP000694413"/>
    </source>
</evidence>